<dbReference type="FunFam" id="2.40.50.140:FF:000012">
    <property type="entry name" value="DNA ligase"/>
    <property type="match status" value="1"/>
</dbReference>
<dbReference type="InterPro" id="IPR033136">
    <property type="entry name" value="DNA_ligase_CS"/>
</dbReference>
<dbReference type="InterPro" id="IPR018239">
    <property type="entry name" value="DNA_ligase_AS"/>
</dbReference>
<reference evidence="18" key="2">
    <citation type="journal article" date="2016" name="Genome Announc.">
        <title>Draft Genome Sequences of Two Novel Amoeba-Resistant Intranuclear Bacteria, 'Candidatus Berkiella cookevillensis' and 'Candidatus Berkiella aquae'.</title>
        <authorList>
            <person name="Mehari Y.T."/>
            <person name="Arivett B.A."/>
            <person name="Farone A.L."/>
            <person name="Gunderson J.H."/>
            <person name="Farone M.B."/>
        </authorList>
    </citation>
    <scope>NUCLEOTIDE SEQUENCE</scope>
    <source>
        <strain evidence="18">CC99</strain>
    </source>
</reference>
<comment type="caution">
    <text evidence="17">The sequence shown here is derived from an EMBL/GenBank/DDBJ whole genome shotgun (WGS) entry which is preliminary data.</text>
</comment>
<dbReference type="GO" id="GO:0005829">
    <property type="term" value="C:cytosol"/>
    <property type="evidence" value="ECO:0007669"/>
    <property type="project" value="TreeGrafter"/>
</dbReference>
<dbReference type="AlphaFoldDB" id="A0A0Q9YS36"/>
<dbReference type="Pfam" id="PF12826">
    <property type="entry name" value="HHH_2"/>
    <property type="match status" value="1"/>
</dbReference>
<dbReference type="SUPFAM" id="SSF52113">
    <property type="entry name" value="BRCT domain"/>
    <property type="match status" value="1"/>
</dbReference>
<feature type="binding site" evidence="14">
    <location>
        <begin position="92"/>
        <end position="93"/>
    </location>
    <ligand>
        <name>NAD(+)</name>
        <dbReference type="ChEBI" id="CHEBI:57540"/>
    </ligand>
</feature>
<dbReference type="GO" id="GO:0006260">
    <property type="term" value="P:DNA replication"/>
    <property type="evidence" value="ECO:0007669"/>
    <property type="project" value="UniProtKB-KW"/>
</dbReference>
<accession>A0A0Q9YS36</accession>
<organism evidence="17">
    <name type="scientific">Candidatus Berkiella cookevillensis</name>
    <dbReference type="NCBI Taxonomy" id="437022"/>
    <lineage>
        <taxon>Bacteria</taxon>
        <taxon>Pseudomonadati</taxon>
        <taxon>Pseudomonadota</taxon>
        <taxon>Gammaproteobacteria</taxon>
        <taxon>Candidatus Berkiellales</taxon>
        <taxon>Candidatus Berkiellaceae</taxon>
        <taxon>Candidatus Berkiella</taxon>
    </lineage>
</organism>
<proteinExistence type="inferred from homology"/>
<dbReference type="FunFam" id="3.30.470.30:FF:000001">
    <property type="entry name" value="DNA ligase"/>
    <property type="match status" value="1"/>
</dbReference>
<evidence type="ECO:0000256" key="12">
    <source>
        <dbReference type="ARBA" id="ARBA00034005"/>
    </source>
</evidence>
<dbReference type="NCBIfam" id="TIGR00575">
    <property type="entry name" value="dnlj"/>
    <property type="match status" value="1"/>
</dbReference>
<evidence type="ECO:0000313" key="19">
    <source>
        <dbReference type="Proteomes" id="UP000051494"/>
    </source>
</evidence>
<dbReference type="Gene3D" id="1.10.287.610">
    <property type="entry name" value="Helix hairpin bin"/>
    <property type="match status" value="1"/>
</dbReference>
<dbReference type="InterPro" id="IPR013839">
    <property type="entry name" value="DNAligase_adenylation"/>
</dbReference>
<dbReference type="Gene3D" id="1.10.150.20">
    <property type="entry name" value="5' to 3' exonuclease, C-terminal subdomain"/>
    <property type="match status" value="2"/>
</dbReference>
<dbReference type="HAMAP" id="MF_01588">
    <property type="entry name" value="DNA_ligase_A"/>
    <property type="match status" value="1"/>
</dbReference>
<evidence type="ECO:0000256" key="1">
    <source>
        <dbReference type="ARBA" id="ARBA00004067"/>
    </source>
</evidence>
<dbReference type="STRING" id="437022.CC99x_00842"/>
<feature type="binding site" evidence="14">
    <location>
        <position position="147"/>
    </location>
    <ligand>
        <name>NAD(+)</name>
        <dbReference type="ChEBI" id="CHEBI:57540"/>
    </ligand>
</feature>
<feature type="binding site" evidence="14">
    <location>
        <position position="324"/>
    </location>
    <ligand>
        <name>NAD(+)</name>
        <dbReference type="ChEBI" id="CHEBI:57540"/>
    </ligand>
</feature>
<dbReference type="Pfam" id="PF03119">
    <property type="entry name" value="DNA_ligase_ZBD"/>
    <property type="match status" value="1"/>
</dbReference>
<keyword evidence="8 14" id="KW-0862">Zinc</keyword>
<dbReference type="Pfam" id="PF03120">
    <property type="entry name" value="OB_DNA_ligase"/>
    <property type="match status" value="1"/>
</dbReference>
<dbReference type="SMART" id="SM00532">
    <property type="entry name" value="LIGANc"/>
    <property type="match status" value="1"/>
</dbReference>
<dbReference type="PATRIC" id="fig|1590042.3.peg.858"/>
<evidence type="ECO:0000256" key="5">
    <source>
        <dbReference type="ARBA" id="ARBA00022705"/>
    </source>
</evidence>
<evidence type="ECO:0000256" key="6">
    <source>
        <dbReference type="ARBA" id="ARBA00022723"/>
    </source>
</evidence>
<reference evidence="17" key="1">
    <citation type="submission" date="2015-09" db="EMBL/GenBank/DDBJ databases">
        <title>Draft Genome Sequences of Two Novel Amoeba-resistant Intranuclear Bacteria, Candidatus Berkiella cookevillensis and Candidatus Berkiella aquae.</title>
        <authorList>
            <person name="Mehari Y.T."/>
            <person name="Arivett B.A."/>
            <person name="Farone A.L."/>
            <person name="Gunderson J.H."/>
            <person name="Farone M.B."/>
        </authorList>
    </citation>
    <scope>NUCLEOTIDE SEQUENCE [LARGE SCALE GENOMIC DNA]</scope>
    <source>
        <strain evidence="17">CC99</strain>
    </source>
</reference>
<keyword evidence="9 14" id="KW-0460">Magnesium</keyword>
<dbReference type="PROSITE" id="PS50172">
    <property type="entry name" value="BRCT"/>
    <property type="match status" value="1"/>
</dbReference>
<evidence type="ECO:0000313" key="17">
    <source>
        <dbReference type="EMBL" id="KRG19313.1"/>
    </source>
</evidence>
<reference evidence="18" key="3">
    <citation type="submission" date="2021-06" db="EMBL/GenBank/DDBJ databases">
        <title>Genomic Description and Analysis of Intracellular Bacteria, Candidatus Berkiella cookevillensis and Candidatus Berkiella aquae.</title>
        <authorList>
            <person name="Kidane D.T."/>
            <person name="Mehari Y.T."/>
            <person name="Rice F.C."/>
            <person name="Arivett B.A."/>
            <person name="Farone A.L."/>
            <person name="Berk S.G."/>
            <person name="Farone M.B."/>
        </authorList>
    </citation>
    <scope>NUCLEOTIDE SEQUENCE</scope>
    <source>
        <strain evidence="18">CC99</strain>
    </source>
</reference>
<gene>
    <name evidence="14 17" type="primary">ligA</name>
    <name evidence="17" type="ORF">CC99x_00842</name>
    <name evidence="18" type="ORF">CC99x_008440</name>
</gene>
<dbReference type="InterPro" id="IPR003583">
    <property type="entry name" value="Hlx-hairpin-Hlx_DNA-bd_motif"/>
</dbReference>
<feature type="binding site" evidence="14">
    <location>
        <position position="124"/>
    </location>
    <ligand>
        <name>NAD(+)</name>
        <dbReference type="ChEBI" id="CHEBI:57540"/>
    </ligand>
</feature>
<dbReference type="PIRSF" id="PIRSF001604">
    <property type="entry name" value="LigA"/>
    <property type="match status" value="1"/>
</dbReference>
<keyword evidence="7 14" id="KW-0227">DNA damage</keyword>
<comment type="cofactor">
    <cofactor evidence="14">
        <name>Mg(2+)</name>
        <dbReference type="ChEBI" id="CHEBI:18420"/>
    </cofactor>
    <cofactor evidence="14">
        <name>Mn(2+)</name>
        <dbReference type="ChEBI" id="CHEBI:29035"/>
    </cofactor>
</comment>
<feature type="binding site" evidence="14">
    <location>
        <position position="442"/>
    </location>
    <ligand>
        <name>Zn(2+)</name>
        <dbReference type="ChEBI" id="CHEBI:29105"/>
    </ligand>
</feature>
<dbReference type="Pfam" id="PF00533">
    <property type="entry name" value="BRCT"/>
    <property type="match status" value="1"/>
</dbReference>
<dbReference type="OrthoDB" id="9759736at2"/>
<comment type="function">
    <text evidence="1 14">DNA ligase that catalyzes the formation of phosphodiester linkages between 5'-phosphoryl and 3'-hydroxyl groups in double-stranded DNA using NAD as a coenzyme and as the energy source for the reaction. It is essential for DNA replication and repair of damaged DNA.</text>
</comment>
<feature type="binding site" evidence="14">
    <location>
        <position position="421"/>
    </location>
    <ligand>
        <name>Zn(2+)</name>
        <dbReference type="ChEBI" id="CHEBI:29105"/>
    </ligand>
</feature>
<keyword evidence="4 14" id="KW-0436">Ligase</keyword>
<evidence type="ECO:0000256" key="15">
    <source>
        <dbReference type="RuleBase" id="RU000618"/>
    </source>
</evidence>
<dbReference type="EMBL" id="LKHV02000001">
    <property type="protein sequence ID" value="MCS5708927.1"/>
    <property type="molecule type" value="Genomic_DNA"/>
</dbReference>
<dbReference type="EC" id="6.5.1.2" evidence="2 14"/>
<evidence type="ECO:0000256" key="10">
    <source>
        <dbReference type="ARBA" id="ARBA00023027"/>
    </source>
</evidence>
<dbReference type="FunFam" id="1.10.150.20:FF:000006">
    <property type="entry name" value="DNA ligase"/>
    <property type="match status" value="1"/>
</dbReference>
<dbReference type="InterPro" id="IPR036420">
    <property type="entry name" value="BRCT_dom_sf"/>
</dbReference>
<dbReference type="RefSeq" id="WP_057623972.1">
    <property type="nucleotide sequence ID" value="NZ_LKHV02000001.1"/>
</dbReference>
<dbReference type="Gene3D" id="3.40.50.10190">
    <property type="entry name" value="BRCT domain"/>
    <property type="match status" value="1"/>
</dbReference>
<evidence type="ECO:0000256" key="7">
    <source>
        <dbReference type="ARBA" id="ARBA00022763"/>
    </source>
</evidence>
<dbReference type="Pfam" id="PF14520">
    <property type="entry name" value="HHH_5"/>
    <property type="match status" value="1"/>
</dbReference>
<dbReference type="InterPro" id="IPR001679">
    <property type="entry name" value="DNA_ligase"/>
</dbReference>
<feature type="binding site" evidence="14">
    <location>
        <position position="300"/>
    </location>
    <ligand>
        <name>NAD(+)</name>
        <dbReference type="ChEBI" id="CHEBI:57540"/>
    </ligand>
</feature>
<dbReference type="GO" id="GO:0046872">
    <property type="term" value="F:metal ion binding"/>
    <property type="evidence" value="ECO:0007669"/>
    <property type="project" value="UniProtKB-KW"/>
</dbReference>
<evidence type="ECO:0000256" key="14">
    <source>
        <dbReference type="HAMAP-Rule" id="MF_01588"/>
    </source>
</evidence>
<keyword evidence="11 14" id="KW-0234">DNA repair</keyword>
<keyword evidence="10 14" id="KW-0520">NAD</keyword>
<evidence type="ECO:0000256" key="8">
    <source>
        <dbReference type="ARBA" id="ARBA00022833"/>
    </source>
</evidence>
<dbReference type="InterPro" id="IPR012340">
    <property type="entry name" value="NA-bd_OB-fold"/>
</dbReference>
<dbReference type="InterPro" id="IPR004150">
    <property type="entry name" value="NAD_DNA_ligase_OB"/>
</dbReference>
<sequence length="679" mass="75501">MDKQKLKPKLAEASLIKEVEFLRSEIEKHNYAYYVLDEPTIPDIEFDRLFQRLLALEATYPHLQTPDSPSHRVGAAPSTAFLSEAHQVPMLSLDNVFTEEAFFQFDHRIKQMIDSSEEIEYNCEPKFDGVAVSIIYEHGVLVRALTRGDGYTGENITQNIKTIKSIPLKLKKDFPDYLEIRGEVYFPLSGFEKLNQQALSTNDKLFANPRNAAAGSLRQLDSKITAKRPLAFYAYSAIYSEKNLLPDTHNENILRLKEWGIRTCPETAVVKNKNEVIHYCQQLLSKRHSLPYEIDGVVIKVNNIALQESLGFVARAPRWAVAFKFPAQEEITTLESVDFQVGRTGTLTPVARLKPVRVAGVVVSNATLHNMDEIERKGIEIGDTVIIRRAGDVIPEVVKPILEKRPLGTQKIILPTHCPVCGAKVVRLEGESAAKCEGGLSCAAQRIEAIKHFVSRKAMNIEGLGAKIIEQLVNAKLIENVAQLYTLSKVELLQLERMGDKLASNILEAIEKSKKTTFNKFIYALGIREVGEATAHQLSESYSDLNSLMQADIESLESLQDIGPVSALHIYSFFREPSNQNIIHQLIENGVHWPSKLEKAKNTDLSGKTYVITGTLSLPRDEIKAALLARGAKVASSVSKNTSGLIAGDKPGSKLTQAQGLGVPIIDENELKLILSKTE</sequence>
<keyword evidence="14" id="KW-0464">Manganese</keyword>
<evidence type="ECO:0000256" key="11">
    <source>
        <dbReference type="ARBA" id="ARBA00023204"/>
    </source>
</evidence>
<dbReference type="SUPFAM" id="SSF50249">
    <property type="entry name" value="Nucleic acid-binding proteins"/>
    <property type="match status" value="1"/>
</dbReference>
<dbReference type="GO" id="GO:0003911">
    <property type="term" value="F:DNA ligase (NAD+) activity"/>
    <property type="evidence" value="ECO:0007669"/>
    <property type="project" value="UniProtKB-UniRule"/>
</dbReference>
<keyword evidence="6 14" id="KW-0479">Metal-binding</keyword>
<feature type="binding site" evidence="14">
    <location>
        <position position="418"/>
    </location>
    <ligand>
        <name>Zn(2+)</name>
        <dbReference type="ChEBI" id="CHEBI:29105"/>
    </ligand>
</feature>
<evidence type="ECO:0000256" key="13">
    <source>
        <dbReference type="ARBA" id="ARBA00060881"/>
    </source>
</evidence>
<evidence type="ECO:0000256" key="2">
    <source>
        <dbReference type="ARBA" id="ARBA00012722"/>
    </source>
</evidence>
<evidence type="ECO:0000256" key="3">
    <source>
        <dbReference type="ARBA" id="ARBA00013308"/>
    </source>
</evidence>
<protein>
    <recommendedName>
        <fullName evidence="3 14">DNA ligase</fullName>
        <ecNumber evidence="2 14">6.5.1.2</ecNumber>
    </recommendedName>
    <alternativeName>
        <fullName evidence="14">Polydeoxyribonucleotide synthase [NAD(+)]</fullName>
    </alternativeName>
</protein>
<dbReference type="InterPro" id="IPR041663">
    <property type="entry name" value="DisA/LigA_HHH"/>
</dbReference>
<feature type="binding site" evidence="14">
    <location>
        <position position="183"/>
    </location>
    <ligand>
        <name>NAD(+)</name>
        <dbReference type="ChEBI" id="CHEBI:57540"/>
    </ligand>
</feature>
<dbReference type="SUPFAM" id="SSF56091">
    <property type="entry name" value="DNA ligase/mRNA capping enzyme, catalytic domain"/>
    <property type="match status" value="1"/>
</dbReference>
<dbReference type="SUPFAM" id="SSF47781">
    <property type="entry name" value="RuvA domain 2-like"/>
    <property type="match status" value="1"/>
</dbReference>
<dbReference type="SMART" id="SM00278">
    <property type="entry name" value="HhH1"/>
    <property type="match status" value="3"/>
</dbReference>
<dbReference type="PROSITE" id="PS01055">
    <property type="entry name" value="DNA_LIGASE_N1"/>
    <property type="match status" value="1"/>
</dbReference>
<dbReference type="InterPro" id="IPR004149">
    <property type="entry name" value="Znf_DNAligase_C4"/>
</dbReference>
<dbReference type="PROSITE" id="PS01056">
    <property type="entry name" value="DNA_LIGASE_N2"/>
    <property type="match status" value="1"/>
</dbReference>
<dbReference type="NCBIfam" id="NF005932">
    <property type="entry name" value="PRK07956.1"/>
    <property type="match status" value="1"/>
</dbReference>
<feature type="binding site" evidence="14">
    <location>
        <begin position="43"/>
        <end position="47"/>
    </location>
    <ligand>
        <name>NAD(+)</name>
        <dbReference type="ChEBI" id="CHEBI:57540"/>
    </ligand>
</feature>
<dbReference type="Gene3D" id="2.40.50.140">
    <property type="entry name" value="Nucleic acid-binding proteins"/>
    <property type="match status" value="1"/>
</dbReference>
<comment type="similarity">
    <text evidence="13 14">Belongs to the NAD-dependent DNA ligase family. LigA subfamily.</text>
</comment>
<dbReference type="Gene3D" id="3.30.470.30">
    <property type="entry name" value="DNA ligase/mRNA capping enzyme"/>
    <property type="match status" value="1"/>
</dbReference>
<dbReference type="Pfam" id="PF01653">
    <property type="entry name" value="DNA_ligase_aden"/>
    <property type="match status" value="1"/>
</dbReference>
<evidence type="ECO:0000256" key="9">
    <source>
        <dbReference type="ARBA" id="ARBA00022842"/>
    </source>
</evidence>
<dbReference type="FunFam" id="1.10.150.20:FF:000007">
    <property type="entry name" value="DNA ligase"/>
    <property type="match status" value="1"/>
</dbReference>
<comment type="catalytic activity">
    <reaction evidence="12 14 15">
        <text>NAD(+) + (deoxyribonucleotide)n-3'-hydroxyl + 5'-phospho-(deoxyribonucleotide)m = (deoxyribonucleotide)n+m + AMP + beta-nicotinamide D-nucleotide.</text>
        <dbReference type="EC" id="6.5.1.2"/>
    </reaction>
</comment>
<feature type="domain" description="BRCT" evidence="16">
    <location>
        <begin position="600"/>
        <end position="679"/>
    </location>
</feature>
<dbReference type="CDD" id="cd00114">
    <property type="entry name" value="LIGANc"/>
    <property type="match status" value="1"/>
</dbReference>
<dbReference type="InterPro" id="IPR001357">
    <property type="entry name" value="BRCT_dom"/>
</dbReference>
<dbReference type="EMBL" id="LKHV01000003">
    <property type="protein sequence ID" value="KRG19313.1"/>
    <property type="molecule type" value="Genomic_DNA"/>
</dbReference>
<dbReference type="Gene3D" id="6.20.10.30">
    <property type="match status" value="1"/>
</dbReference>
<evidence type="ECO:0000259" key="16">
    <source>
        <dbReference type="PROSITE" id="PS50172"/>
    </source>
</evidence>
<dbReference type="GO" id="GO:0003677">
    <property type="term" value="F:DNA binding"/>
    <property type="evidence" value="ECO:0007669"/>
    <property type="project" value="InterPro"/>
</dbReference>
<keyword evidence="19" id="KW-1185">Reference proteome</keyword>
<name>A0A0Q9YS36_9GAMM</name>
<dbReference type="GO" id="GO:0006281">
    <property type="term" value="P:DNA repair"/>
    <property type="evidence" value="ECO:0007669"/>
    <property type="project" value="UniProtKB-KW"/>
</dbReference>
<dbReference type="CDD" id="cd17748">
    <property type="entry name" value="BRCT_DNA_ligase_like"/>
    <property type="match status" value="1"/>
</dbReference>
<feature type="active site" description="N6-AMP-lysine intermediate" evidence="14">
    <location>
        <position position="126"/>
    </location>
</feature>
<dbReference type="PANTHER" id="PTHR23389:SF9">
    <property type="entry name" value="DNA LIGASE"/>
    <property type="match status" value="1"/>
</dbReference>
<evidence type="ECO:0000313" key="18">
    <source>
        <dbReference type="EMBL" id="MCS5708927.1"/>
    </source>
</evidence>
<keyword evidence="5 14" id="KW-0235">DNA replication</keyword>
<dbReference type="InterPro" id="IPR010994">
    <property type="entry name" value="RuvA_2-like"/>
</dbReference>
<dbReference type="PANTHER" id="PTHR23389">
    <property type="entry name" value="CHROMOSOME TRANSMISSION FIDELITY FACTOR 18"/>
    <property type="match status" value="1"/>
</dbReference>
<comment type="caution">
    <text evidence="14">Lacks conserved residue(s) required for the propagation of feature annotation.</text>
</comment>
<dbReference type="InterPro" id="IPR013840">
    <property type="entry name" value="DNAligase_N"/>
</dbReference>
<dbReference type="SMART" id="SM00292">
    <property type="entry name" value="BRCT"/>
    <property type="match status" value="1"/>
</dbReference>
<evidence type="ECO:0000256" key="4">
    <source>
        <dbReference type="ARBA" id="ARBA00022598"/>
    </source>
</evidence>
<dbReference type="Proteomes" id="UP000051494">
    <property type="component" value="Unassembled WGS sequence"/>
</dbReference>